<keyword evidence="2" id="KW-1185">Reference proteome</keyword>
<protein>
    <submittedName>
        <fullName evidence="1">Uncharacterized protein</fullName>
    </submittedName>
</protein>
<comment type="caution">
    <text evidence="1">The sequence shown here is derived from an EMBL/GenBank/DDBJ whole genome shotgun (WGS) entry which is preliminary data.</text>
</comment>
<reference evidence="1" key="1">
    <citation type="submission" date="2021-06" db="EMBL/GenBank/DDBJ databases">
        <title>Parelaphostrongylus tenuis whole genome reference sequence.</title>
        <authorList>
            <person name="Garwood T.J."/>
            <person name="Larsen P.A."/>
            <person name="Fountain-Jones N.M."/>
            <person name="Garbe J.R."/>
            <person name="Macchietto M.G."/>
            <person name="Kania S.A."/>
            <person name="Gerhold R.W."/>
            <person name="Richards J.E."/>
            <person name="Wolf T.M."/>
        </authorList>
    </citation>
    <scope>NUCLEOTIDE SEQUENCE</scope>
    <source>
        <strain evidence="1">MNPRO001-30</strain>
        <tissue evidence="1">Meninges</tissue>
    </source>
</reference>
<sequence length="120" mass="13592">MLLDRLRKRKRPNDVYVMESFDVTALYTVSNDSALQDTHELLIQHQEAVNMYGCRLSSTWSFKRVPELLNLQMVRETIITQMRCLAIGQRLAPSLAIALCVESGSTSDGSPAITVMLVYR</sequence>
<dbReference type="AlphaFoldDB" id="A0AAD5WGL3"/>
<evidence type="ECO:0000313" key="1">
    <source>
        <dbReference type="EMBL" id="KAJ1369589.1"/>
    </source>
</evidence>
<evidence type="ECO:0000313" key="2">
    <source>
        <dbReference type="Proteomes" id="UP001196413"/>
    </source>
</evidence>
<organism evidence="1 2">
    <name type="scientific">Parelaphostrongylus tenuis</name>
    <name type="common">Meningeal worm</name>
    <dbReference type="NCBI Taxonomy" id="148309"/>
    <lineage>
        <taxon>Eukaryota</taxon>
        <taxon>Metazoa</taxon>
        <taxon>Ecdysozoa</taxon>
        <taxon>Nematoda</taxon>
        <taxon>Chromadorea</taxon>
        <taxon>Rhabditida</taxon>
        <taxon>Rhabditina</taxon>
        <taxon>Rhabditomorpha</taxon>
        <taxon>Strongyloidea</taxon>
        <taxon>Metastrongylidae</taxon>
        <taxon>Parelaphostrongylus</taxon>
    </lineage>
</organism>
<gene>
    <name evidence="1" type="ORF">KIN20_031078</name>
</gene>
<accession>A0AAD5WGL3</accession>
<proteinExistence type="predicted"/>
<name>A0AAD5WGL3_PARTN</name>
<dbReference type="Proteomes" id="UP001196413">
    <property type="component" value="Unassembled WGS sequence"/>
</dbReference>
<dbReference type="EMBL" id="JAHQIW010006614">
    <property type="protein sequence ID" value="KAJ1369589.1"/>
    <property type="molecule type" value="Genomic_DNA"/>
</dbReference>